<dbReference type="STRING" id="644352.J3NZW5"/>
<organism evidence="1">
    <name type="scientific">Gaeumannomyces tritici (strain R3-111a-1)</name>
    <name type="common">Wheat and barley take-all root rot fungus</name>
    <name type="synonym">Gaeumannomyces graminis var. tritici</name>
    <dbReference type="NCBI Taxonomy" id="644352"/>
    <lineage>
        <taxon>Eukaryota</taxon>
        <taxon>Fungi</taxon>
        <taxon>Dikarya</taxon>
        <taxon>Ascomycota</taxon>
        <taxon>Pezizomycotina</taxon>
        <taxon>Sordariomycetes</taxon>
        <taxon>Sordariomycetidae</taxon>
        <taxon>Magnaporthales</taxon>
        <taxon>Magnaporthaceae</taxon>
        <taxon>Gaeumannomyces</taxon>
    </lineage>
</organism>
<sequence>MCRILGYEGVSVMDVVGPGVTVFKSGDRSADLMHYRLQCLQLLRPGYIFPLPHRRLDTGQRHRWRRNMSASPTPPPASLYPISEGADARLDRSHRRLRSLSAWQSLWMTLLPRISVAAATMGAAPPDEKTIGLGRSPSGSASSDIQAGGVISNDGGAAIVTQYGETKRGLSPRHAQLMAIGGSIGTGLYHDL</sequence>
<evidence type="ECO:0000313" key="2">
    <source>
        <dbReference type="EnsemblFungi" id="EJT76898"/>
    </source>
</evidence>
<dbReference type="RefSeq" id="XP_009222898.1">
    <property type="nucleotide sequence ID" value="XM_009224634.1"/>
</dbReference>
<reference evidence="3" key="1">
    <citation type="submission" date="2010-07" db="EMBL/GenBank/DDBJ databases">
        <title>The genome sequence of Gaeumannomyces graminis var. tritici strain R3-111a-1.</title>
        <authorList>
            <consortium name="The Broad Institute Genome Sequencing Platform"/>
            <person name="Ma L.-J."/>
            <person name="Dead R."/>
            <person name="Young S."/>
            <person name="Zeng Q."/>
            <person name="Koehrsen M."/>
            <person name="Alvarado L."/>
            <person name="Berlin A."/>
            <person name="Chapman S.B."/>
            <person name="Chen Z."/>
            <person name="Freedman E."/>
            <person name="Gellesch M."/>
            <person name="Goldberg J."/>
            <person name="Griggs A."/>
            <person name="Gujja S."/>
            <person name="Heilman E.R."/>
            <person name="Heiman D."/>
            <person name="Hepburn T."/>
            <person name="Howarth C."/>
            <person name="Jen D."/>
            <person name="Larson L."/>
            <person name="Mehta T."/>
            <person name="Neiman D."/>
            <person name="Pearson M."/>
            <person name="Roberts A."/>
            <person name="Saif S."/>
            <person name="Shea T."/>
            <person name="Shenoy N."/>
            <person name="Sisk P."/>
            <person name="Stolte C."/>
            <person name="Sykes S."/>
            <person name="Walk T."/>
            <person name="White J."/>
            <person name="Yandava C."/>
            <person name="Haas B."/>
            <person name="Nusbaum C."/>
            <person name="Birren B."/>
        </authorList>
    </citation>
    <scope>NUCLEOTIDE SEQUENCE [LARGE SCALE GENOMIC DNA]</scope>
    <source>
        <strain evidence="3">R3-111a-1</strain>
    </source>
</reference>
<dbReference type="Proteomes" id="UP000006039">
    <property type="component" value="Unassembled WGS sequence"/>
</dbReference>
<evidence type="ECO:0000313" key="3">
    <source>
        <dbReference type="Proteomes" id="UP000006039"/>
    </source>
</evidence>
<dbReference type="GeneID" id="20347270"/>
<proteinExistence type="predicted"/>
<reference evidence="2" key="4">
    <citation type="journal article" date="2015" name="G3 (Bethesda)">
        <title>Genome sequences of three phytopathogenic species of the Magnaporthaceae family of fungi.</title>
        <authorList>
            <person name="Okagaki L.H."/>
            <person name="Nunes C.C."/>
            <person name="Sailsbery J."/>
            <person name="Clay B."/>
            <person name="Brown D."/>
            <person name="John T."/>
            <person name="Oh Y."/>
            <person name="Young N."/>
            <person name="Fitzgerald M."/>
            <person name="Haas B.J."/>
            <person name="Zeng Q."/>
            <person name="Young S."/>
            <person name="Adiconis X."/>
            <person name="Fan L."/>
            <person name="Levin J.Z."/>
            <person name="Mitchell T.K."/>
            <person name="Okubara P.A."/>
            <person name="Farman M.L."/>
            <person name="Kohn L.M."/>
            <person name="Birren B."/>
            <person name="Ma L.-J."/>
            <person name="Dean R.A."/>
        </authorList>
    </citation>
    <scope>NUCLEOTIDE SEQUENCE</scope>
    <source>
        <strain evidence="2">R3-111a-1</strain>
    </source>
</reference>
<dbReference type="EnsemblFungi" id="EJT76898">
    <property type="protein sequence ID" value="EJT76898"/>
    <property type="gene ID" value="GGTG_06812"/>
</dbReference>
<keyword evidence="3" id="KW-1185">Reference proteome</keyword>
<dbReference type="AlphaFoldDB" id="J3NZW5"/>
<reference evidence="1" key="2">
    <citation type="submission" date="2010-07" db="EMBL/GenBank/DDBJ databases">
        <authorList>
            <consortium name="The Broad Institute Genome Sequencing Platform"/>
            <consortium name="Broad Institute Genome Sequencing Center for Infectious Disease"/>
            <person name="Ma L.-J."/>
            <person name="Dead R."/>
            <person name="Young S."/>
            <person name="Zeng Q."/>
            <person name="Koehrsen M."/>
            <person name="Alvarado L."/>
            <person name="Berlin A."/>
            <person name="Chapman S.B."/>
            <person name="Chen Z."/>
            <person name="Freedman E."/>
            <person name="Gellesch M."/>
            <person name="Goldberg J."/>
            <person name="Griggs A."/>
            <person name="Gujja S."/>
            <person name="Heilman E.R."/>
            <person name="Heiman D."/>
            <person name="Hepburn T."/>
            <person name="Howarth C."/>
            <person name="Jen D."/>
            <person name="Larson L."/>
            <person name="Mehta T."/>
            <person name="Neiman D."/>
            <person name="Pearson M."/>
            <person name="Roberts A."/>
            <person name="Saif S."/>
            <person name="Shea T."/>
            <person name="Shenoy N."/>
            <person name="Sisk P."/>
            <person name="Stolte C."/>
            <person name="Sykes S."/>
            <person name="Walk T."/>
            <person name="White J."/>
            <person name="Yandava C."/>
            <person name="Haas B."/>
            <person name="Nusbaum C."/>
            <person name="Birren B."/>
        </authorList>
    </citation>
    <scope>NUCLEOTIDE SEQUENCE</scope>
    <source>
        <strain evidence="1">R3-111a-1</strain>
    </source>
</reference>
<evidence type="ECO:0000313" key="1">
    <source>
        <dbReference type="EMBL" id="EJT76898.1"/>
    </source>
</evidence>
<name>J3NZW5_GAET3</name>
<reference evidence="1" key="3">
    <citation type="submission" date="2010-09" db="EMBL/GenBank/DDBJ databases">
        <title>Annotation of Gaeumannomyces graminis var. tritici R3-111a-1.</title>
        <authorList>
            <consortium name="The Broad Institute Genome Sequencing Platform"/>
            <person name="Ma L.-J."/>
            <person name="Dead R."/>
            <person name="Young S.K."/>
            <person name="Zeng Q."/>
            <person name="Gargeya S."/>
            <person name="Fitzgerald M."/>
            <person name="Haas B."/>
            <person name="Abouelleil A."/>
            <person name="Alvarado L."/>
            <person name="Arachchi H.M."/>
            <person name="Berlin A."/>
            <person name="Brown A."/>
            <person name="Chapman S.B."/>
            <person name="Chen Z."/>
            <person name="Dunbar C."/>
            <person name="Freedman E."/>
            <person name="Gearin G."/>
            <person name="Gellesch M."/>
            <person name="Goldberg J."/>
            <person name="Griggs A."/>
            <person name="Gujja S."/>
            <person name="Heiman D."/>
            <person name="Howarth C."/>
            <person name="Larson L."/>
            <person name="Lui A."/>
            <person name="MacDonald P.J.P."/>
            <person name="Mehta T."/>
            <person name="Montmayeur A."/>
            <person name="Murphy C."/>
            <person name="Neiman D."/>
            <person name="Pearson M."/>
            <person name="Priest M."/>
            <person name="Roberts A."/>
            <person name="Saif S."/>
            <person name="Shea T."/>
            <person name="Shenoy N."/>
            <person name="Sisk P."/>
            <person name="Stolte C."/>
            <person name="Sykes S."/>
            <person name="Yandava C."/>
            <person name="Wortman J."/>
            <person name="Nusbaum C."/>
            <person name="Birren B."/>
        </authorList>
    </citation>
    <scope>NUCLEOTIDE SEQUENCE</scope>
    <source>
        <strain evidence="1">R3-111a-1</strain>
    </source>
</reference>
<dbReference type="EMBL" id="GL385397">
    <property type="protein sequence ID" value="EJT76898.1"/>
    <property type="molecule type" value="Genomic_DNA"/>
</dbReference>
<gene>
    <name evidence="2" type="primary">20347270</name>
    <name evidence="1" type="ORF">GGTG_06812</name>
</gene>
<dbReference type="HOGENOM" id="CLU_1415254_0_0_1"/>
<accession>J3NZW5</accession>
<reference evidence="2" key="5">
    <citation type="submission" date="2018-04" db="UniProtKB">
        <authorList>
            <consortium name="EnsemblFungi"/>
        </authorList>
    </citation>
    <scope>IDENTIFICATION</scope>
    <source>
        <strain evidence="2">R3-111a-1</strain>
    </source>
</reference>
<feature type="non-terminal residue" evidence="1">
    <location>
        <position position="1"/>
    </location>
</feature>
<protein>
    <submittedName>
        <fullName evidence="1 2">Uncharacterized protein</fullName>
    </submittedName>
</protein>
<dbReference type="VEuPathDB" id="FungiDB:GGTG_06812"/>